<proteinExistence type="predicted"/>
<dbReference type="RefSeq" id="WP_369610227.1">
    <property type="nucleotide sequence ID" value="NZ_AP031322.1"/>
</dbReference>
<name>A0AAT9GV41_9CREN</name>
<dbReference type="Gene3D" id="3.30.70.1900">
    <property type="match status" value="1"/>
</dbReference>
<evidence type="ECO:0000313" key="2">
    <source>
        <dbReference type="EMBL" id="BFH74749.1"/>
    </source>
</evidence>
<evidence type="ECO:0000259" key="1">
    <source>
        <dbReference type="Pfam" id="PF17952"/>
    </source>
</evidence>
<dbReference type="KEGG" id="sjv:SJAV_26930"/>
<reference evidence="2" key="1">
    <citation type="submission" date="2024-03" db="EMBL/GenBank/DDBJ databases">
        <title>Complete genome sequence of Sulfurisphaera javensis strain KD-1.</title>
        <authorList>
            <person name="Sakai H."/>
            <person name="Nur N."/>
            <person name="Suwanto A."/>
            <person name="Kurosawa N."/>
        </authorList>
    </citation>
    <scope>NUCLEOTIDE SEQUENCE</scope>
    <source>
        <strain evidence="2">KD-1</strain>
    </source>
</reference>
<dbReference type="GeneID" id="92355645"/>
<dbReference type="EMBL" id="AP031322">
    <property type="protein sequence ID" value="BFH74749.1"/>
    <property type="molecule type" value="Genomic_DNA"/>
</dbReference>
<gene>
    <name evidence="2" type="primary">cas6_3</name>
    <name evidence="2" type="ORF">SJAV_26930</name>
</gene>
<sequence>MERNEVYVIGEVFLTPLTNVIIPPFSSKVGRTILGDPKDVVVSPLKRNGKYLIKHSSTPTFLELEAGEVYSFEVGGEEKSVIKELSKLEDNYSFFNTYWKIVDVKLQKVVVNKSKKIRLEILTPALIVNPYVKAKRKVFTNKSSFVFFVNLLDVTGFSRNDERTLSLLKHIDEALWEEPSIMKYEKVIYDGKEIIGMTGLLNYSIEKDSEIVYEILENAIAKGIGSSRRIGFGRVKITVE</sequence>
<dbReference type="Pfam" id="PF17952">
    <property type="entry name" value="Cas6_N"/>
    <property type="match status" value="1"/>
</dbReference>
<organism evidence="2">
    <name type="scientific">Sulfurisphaera javensis</name>
    <dbReference type="NCBI Taxonomy" id="2049879"/>
    <lineage>
        <taxon>Archaea</taxon>
        <taxon>Thermoproteota</taxon>
        <taxon>Thermoprotei</taxon>
        <taxon>Sulfolobales</taxon>
        <taxon>Sulfolobaceae</taxon>
        <taxon>Sulfurisphaera</taxon>
    </lineage>
</organism>
<dbReference type="InterPro" id="IPR041165">
    <property type="entry name" value="Cas6_N_arch"/>
</dbReference>
<dbReference type="AlphaFoldDB" id="A0AAT9GV41"/>
<protein>
    <submittedName>
        <fullName evidence="2">CRISPR-associated endoribonuclease Cas6</fullName>
    </submittedName>
</protein>
<feature type="domain" description="Cas6 N-terminal" evidence="1">
    <location>
        <begin position="14"/>
        <end position="111"/>
    </location>
</feature>
<accession>A0AAT9GV41</accession>